<keyword evidence="7" id="KW-0630">Potassium</keyword>
<dbReference type="InterPro" id="IPR003092">
    <property type="entry name" value="2pore_dom_K_chnl_TASK"/>
</dbReference>
<feature type="transmembrane region" description="Helical" evidence="13">
    <location>
        <begin position="316"/>
        <end position="340"/>
    </location>
</feature>
<dbReference type="Proteomes" id="UP001158576">
    <property type="component" value="Chromosome 2"/>
</dbReference>
<dbReference type="PRINTS" id="PR01095">
    <property type="entry name" value="TASKCHANNEL"/>
</dbReference>
<proteinExistence type="inferred from homology"/>
<dbReference type="InterPro" id="IPR003280">
    <property type="entry name" value="2pore_dom_K_chnl"/>
</dbReference>
<keyword evidence="9" id="KW-0406">Ion transport</keyword>
<evidence type="ECO:0000313" key="16">
    <source>
        <dbReference type="Proteomes" id="UP001158576"/>
    </source>
</evidence>
<feature type="compositionally biased region" description="Basic and acidic residues" evidence="12">
    <location>
        <begin position="27"/>
        <end position="46"/>
    </location>
</feature>
<keyword evidence="6" id="KW-0631">Potassium channel</keyword>
<evidence type="ECO:0000256" key="6">
    <source>
        <dbReference type="ARBA" id="ARBA00022826"/>
    </source>
</evidence>
<feature type="transmembrane region" description="Helical" evidence="13">
    <location>
        <begin position="127"/>
        <end position="149"/>
    </location>
</feature>
<evidence type="ECO:0000256" key="7">
    <source>
        <dbReference type="ARBA" id="ARBA00022958"/>
    </source>
</evidence>
<evidence type="ECO:0000256" key="10">
    <source>
        <dbReference type="ARBA" id="ARBA00023136"/>
    </source>
</evidence>
<dbReference type="PANTHER" id="PTHR11003">
    <property type="entry name" value="POTASSIUM CHANNEL, SUBFAMILY K"/>
    <property type="match status" value="1"/>
</dbReference>
<keyword evidence="8 13" id="KW-1133">Transmembrane helix</keyword>
<reference evidence="15 16" key="1">
    <citation type="submission" date="2021-04" db="EMBL/GenBank/DDBJ databases">
        <authorList>
            <person name="Bliznina A."/>
        </authorList>
    </citation>
    <scope>NUCLEOTIDE SEQUENCE [LARGE SCALE GENOMIC DNA]</scope>
</reference>
<protein>
    <submittedName>
        <fullName evidence="15">Oidioi.mRNA.OKI2018_I69.chr2.g4197.t1.cds</fullName>
    </submittedName>
</protein>
<evidence type="ECO:0000256" key="8">
    <source>
        <dbReference type="ARBA" id="ARBA00022989"/>
    </source>
</evidence>
<evidence type="ECO:0000256" key="2">
    <source>
        <dbReference type="ARBA" id="ARBA00006666"/>
    </source>
</evidence>
<keyword evidence="16" id="KW-1185">Reference proteome</keyword>
<gene>
    <name evidence="15" type="ORF">OKIOD_LOCUS12962</name>
</gene>
<feature type="transmembrane region" description="Helical" evidence="13">
    <location>
        <begin position="164"/>
        <end position="186"/>
    </location>
</feature>
<evidence type="ECO:0000256" key="1">
    <source>
        <dbReference type="ARBA" id="ARBA00004141"/>
    </source>
</evidence>
<evidence type="ECO:0000256" key="11">
    <source>
        <dbReference type="ARBA" id="ARBA00023303"/>
    </source>
</evidence>
<feature type="domain" description="Potassium channel" evidence="14">
    <location>
        <begin position="219"/>
        <end position="258"/>
    </location>
</feature>
<feature type="transmembrane region" description="Helical" evidence="13">
    <location>
        <begin position="234"/>
        <end position="253"/>
    </location>
</feature>
<evidence type="ECO:0000256" key="4">
    <source>
        <dbReference type="ARBA" id="ARBA00022538"/>
    </source>
</evidence>
<feature type="region of interest" description="Disordered" evidence="12">
    <location>
        <begin position="27"/>
        <end position="55"/>
    </location>
</feature>
<keyword evidence="11" id="KW-0407">Ion channel</keyword>
<organism evidence="15 16">
    <name type="scientific">Oikopleura dioica</name>
    <name type="common">Tunicate</name>
    <dbReference type="NCBI Taxonomy" id="34765"/>
    <lineage>
        <taxon>Eukaryota</taxon>
        <taxon>Metazoa</taxon>
        <taxon>Chordata</taxon>
        <taxon>Tunicata</taxon>
        <taxon>Appendicularia</taxon>
        <taxon>Copelata</taxon>
        <taxon>Oikopleuridae</taxon>
        <taxon>Oikopleura</taxon>
    </lineage>
</organism>
<dbReference type="EMBL" id="OU015567">
    <property type="protein sequence ID" value="CAG5109687.1"/>
    <property type="molecule type" value="Genomic_DNA"/>
</dbReference>
<keyword evidence="3" id="KW-0813">Transport</keyword>
<keyword evidence="4" id="KW-0633">Potassium transport</keyword>
<name>A0ABN7SWK3_OIKDI</name>
<evidence type="ECO:0000256" key="3">
    <source>
        <dbReference type="ARBA" id="ARBA00022448"/>
    </source>
</evidence>
<evidence type="ECO:0000256" key="12">
    <source>
        <dbReference type="SAM" id="MobiDB-lite"/>
    </source>
</evidence>
<evidence type="ECO:0000256" key="9">
    <source>
        <dbReference type="ARBA" id="ARBA00023065"/>
    </source>
</evidence>
<dbReference type="PANTHER" id="PTHR11003:SF345">
    <property type="entry name" value="TWIK FAMILY OF POTASSIUM CHANNELS PROTEIN 18"/>
    <property type="match status" value="1"/>
</dbReference>
<keyword evidence="10 13" id="KW-0472">Membrane</keyword>
<feature type="transmembrane region" description="Helical" evidence="13">
    <location>
        <begin position="206"/>
        <end position="228"/>
    </location>
</feature>
<evidence type="ECO:0000256" key="5">
    <source>
        <dbReference type="ARBA" id="ARBA00022692"/>
    </source>
</evidence>
<accession>A0ABN7SWK3</accession>
<dbReference type="Pfam" id="PF07885">
    <property type="entry name" value="Ion_trans_2"/>
    <property type="match status" value="1"/>
</dbReference>
<evidence type="ECO:0000256" key="13">
    <source>
        <dbReference type="SAM" id="Phobius"/>
    </source>
</evidence>
<sequence>MVVKNRSSNSNSNSDLSLADKCIQEAEEKERSQRFSKLDENDETKIEGSACRQDEDDVPKWVNEPIRFPPTLTTDSFDNHELLESPNLRLRKPAAIKRSGTAETEAESNCDFKDHSKCKRKPIGKQLVVLTKMLIFYLVYLCIGALAFSHMESDAETKRLEKEGKAFCIVFTMIGIPFFAFMVNRISDLIMESLKFLKRTLNFGKFVLHLTYIGVGFVALIFIPARIFMKIEGWSALEAVYFIIVSLTTIGFGDYSPRMDPPKEQAYSKHNETACLFELINPIPSRNVNVETGLTTSCDKDKWSDSLQKSYNIYRVAVFLWILIGLSWIGGVVNIITNFFHTGMNDMKAPKLHLKRTFISDCFVKYCIPANYKHLCSKEQLKWTTYATPAPNSPGASRKRNTKTMLMVDYDGTDNSYHSCSN</sequence>
<keyword evidence="5 13" id="KW-0812">Transmembrane</keyword>
<dbReference type="InterPro" id="IPR013099">
    <property type="entry name" value="K_chnl_dom"/>
</dbReference>
<evidence type="ECO:0000313" key="15">
    <source>
        <dbReference type="EMBL" id="CAG5109687.1"/>
    </source>
</evidence>
<dbReference type="Gene3D" id="1.10.287.70">
    <property type="match status" value="1"/>
</dbReference>
<evidence type="ECO:0000259" key="14">
    <source>
        <dbReference type="Pfam" id="PF07885"/>
    </source>
</evidence>
<comment type="subcellular location">
    <subcellularLocation>
        <location evidence="1">Membrane</location>
        <topology evidence="1">Multi-pass membrane protein</topology>
    </subcellularLocation>
</comment>
<comment type="similarity">
    <text evidence="2">Belongs to the two pore domain potassium channel (TC 1.A.1.8) family.</text>
</comment>
<dbReference type="SUPFAM" id="SSF81324">
    <property type="entry name" value="Voltage-gated potassium channels"/>
    <property type="match status" value="1"/>
</dbReference>